<evidence type="ECO:0000313" key="4">
    <source>
        <dbReference type="EMBL" id="KAE9392240.1"/>
    </source>
</evidence>
<feature type="compositionally biased region" description="Polar residues" evidence="1">
    <location>
        <begin position="279"/>
        <end position="289"/>
    </location>
</feature>
<feature type="domain" description="DUF6533" evidence="3">
    <location>
        <begin position="16"/>
        <end position="59"/>
    </location>
</feature>
<dbReference type="InterPro" id="IPR045340">
    <property type="entry name" value="DUF6533"/>
</dbReference>
<feature type="transmembrane region" description="Helical" evidence="2">
    <location>
        <begin position="115"/>
        <end position="133"/>
    </location>
</feature>
<gene>
    <name evidence="4" type="ORF">BT96DRAFT_979524</name>
</gene>
<dbReference type="Proteomes" id="UP000799118">
    <property type="component" value="Unassembled WGS sequence"/>
</dbReference>
<dbReference type="EMBL" id="ML769601">
    <property type="protein sequence ID" value="KAE9392240.1"/>
    <property type="molecule type" value="Genomic_DNA"/>
</dbReference>
<reference evidence="4" key="1">
    <citation type="journal article" date="2019" name="Environ. Microbiol.">
        <title>Fungal ecological strategies reflected in gene transcription - a case study of two litter decomposers.</title>
        <authorList>
            <person name="Barbi F."/>
            <person name="Kohler A."/>
            <person name="Barry K."/>
            <person name="Baskaran P."/>
            <person name="Daum C."/>
            <person name="Fauchery L."/>
            <person name="Ihrmark K."/>
            <person name="Kuo A."/>
            <person name="LaButti K."/>
            <person name="Lipzen A."/>
            <person name="Morin E."/>
            <person name="Grigoriev I.V."/>
            <person name="Henrissat B."/>
            <person name="Lindahl B."/>
            <person name="Martin F."/>
        </authorList>
    </citation>
    <scope>NUCLEOTIDE SEQUENCE</scope>
    <source>
        <strain evidence="4">JB14</strain>
    </source>
</reference>
<feature type="region of interest" description="Disordered" evidence="1">
    <location>
        <begin position="279"/>
        <end position="302"/>
    </location>
</feature>
<organism evidence="4 5">
    <name type="scientific">Gymnopus androsaceus JB14</name>
    <dbReference type="NCBI Taxonomy" id="1447944"/>
    <lineage>
        <taxon>Eukaryota</taxon>
        <taxon>Fungi</taxon>
        <taxon>Dikarya</taxon>
        <taxon>Basidiomycota</taxon>
        <taxon>Agaricomycotina</taxon>
        <taxon>Agaricomycetes</taxon>
        <taxon>Agaricomycetidae</taxon>
        <taxon>Agaricales</taxon>
        <taxon>Marasmiineae</taxon>
        <taxon>Omphalotaceae</taxon>
        <taxon>Gymnopus</taxon>
    </lineage>
</organism>
<evidence type="ECO:0000256" key="1">
    <source>
        <dbReference type="SAM" id="MobiDB-lite"/>
    </source>
</evidence>
<keyword evidence="2" id="KW-0472">Membrane</keyword>
<evidence type="ECO:0000256" key="2">
    <source>
        <dbReference type="SAM" id="Phobius"/>
    </source>
</evidence>
<evidence type="ECO:0000259" key="3">
    <source>
        <dbReference type="Pfam" id="PF20151"/>
    </source>
</evidence>
<proteinExistence type="predicted"/>
<accession>A0A6A4H3G4</accession>
<feature type="transmembrane region" description="Helical" evidence="2">
    <location>
        <begin position="48"/>
        <end position="68"/>
    </location>
</feature>
<sequence>MLRKPFISFIEILPHTVASTVLLVYDWMLMFPAELEVVWSAKLRPLNVIYIIQRYLPFVDTIGVLYVVVFAKPIDPDTCRTLYDMSGWMYIIGIALTEVILTMRTWALWGQNIKLTIGLPIFFLCCWVPNFYIMQRFLDTQTYMASPFPNQVGCVILGGQPVLFLCWIILMIYEAGITYYIYLFVLSIVNVVVILSLSHDLENLFSPPQRVIQTLLTSRAILHMRSQSRKQSQLSSTAIASRSLEIHVTQEQLISGMQDEELEELELLPLRGQTKYNTSEYDCISNSPKGESDDEKIESRTTRQIVQTIEERL</sequence>
<evidence type="ECO:0000313" key="5">
    <source>
        <dbReference type="Proteomes" id="UP000799118"/>
    </source>
</evidence>
<protein>
    <recommendedName>
        <fullName evidence="3">DUF6533 domain-containing protein</fullName>
    </recommendedName>
</protein>
<keyword evidence="2" id="KW-1133">Transmembrane helix</keyword>
<dbReference type="Pfam" id="PF20151">
    <property type="entry name" value="DUF6533"/>
    <property type="match status" value="1"/>
</dbReference>
<dbReference type="AlphaFoldDB" id="A0A6A4H3G4"/>
<keyword evidence="5" id="KW-1185">Reference proteome</keyword>
<feature type="transmembrane region" description="Helical" evidence="2">
    <location>
        <begin position="154"/>
        <end position="173"/>
    </location>
</feature>
<keyword evidence="2" id="KW-0812">Transmembrane</keyword>
<feature type="transmembrane region" description="Helical" evidence="2">
    <location>
        <begin position="88"/>
        <end position="109"/>
    </location>
</feature>
<feature type="transmembrane region" description="Helical" evidence="2">
    <location>
        <begin position="179"/>
        <end position="197"/>
    </location>
</feature>
<dbReference type="OrthoDB" id="3350812at2759"/>
<name>A0A6A4H3G4_9AGAR</name>